<name>A0ACD3B3W5_9AGAR</name>
<dbReference type="EMBL" id="ML208286">
    <property type="protein sequence ID" value="TFK72357.1"/>
    <property type="molecule type" value="Genomic_DNA"/>
</dbReference>
<sequence>MLSSPSIRPTMPPLSFSGHQFILGVYCRRNCSLHLLHATHLLFIHTRQDPSFRPSRNWLFSIVFRVLRWTPSSSEWFFCSSAPSSPLARLPQVSHPDQHRPDVLLLGHQFTLGSLFLGSSIRNTASTSCCIIRNTPFPRSSTPMAFSSLSTRPGQCHRDFRPSGHSSFWVYTAPSTPSRFGSSTLPFRFKINFLLRCPQGVFQPRLRLVQSYALEFQLGHNIVV</sequence>
<dbReference type="Proteomes" id="UP000308600">
    <property type="component" value="Unassembled WGS sequence"/>
</dbReference>
<keyword evidence="2" id="KW-1185">Reference proteome</keyword>
<protein>
    <submittedName>
        <fullName evidence="1">Uncharacterized protein</fullName>
    </submittedName>
</protein>
<organism evidence="1 2">
    <name type="scientific">Pluteus cervinus</name>
    <dbReference type="NCBI Taxonomy" id="181527"/>
    <lineage>
        <taxon>Eukaryota</taxon>
        <taxon>Fungi</taxon>
        <taxon>Dikarya</taxon>
        <taxon>Basidiomycota</taxon>
        <taxon>Agaricomycotina</taxon>
        <taxon>Agaricomycetes</taxon>
        <taxon>Agaricomycetidae</taxon>
        <taxon>Agaricales</taxon>
        <taxon>Pluteineae</taxon>
        <taxon>Pluteaceae</taxon>
        <taxon>Pluteus</taxon>
    </lineage>
</organism>
<evidence type="ECO:0000313" key="2">
    <source>
        <dbReference type="Proteomes" id="UP000308600"/>
    </source>
</evidence>
<gene>
    <name evidence="1" type="ORF">BDN72DRAFT_334472</name>
</gene>
<evidence type="ECO:0000313" key="1">
    <source>
        <dbReference type="EMBL" id="TFK72357.1"/>
    </source>
</evidence>
<reference evidence="1 2" key="1">
    <citation type="journal article" date="2019" name="Nat. Ecol. Evol.">
        <title>Megaphylogeny resolves global patterns of mushroom evolution.</title>
        <authorList>
            <person name="Varga T."/>
            <person name="Krizsan K."/>
            <person name="Foldi C."/>
            <person name="Dima B."/>
            <person name="Sanchez-Garcia M."/>
            <person name="Sanchez-Ramirez S."/>
            <person name="Szollosi G.J."/>
            <person name="Szarkandi J.G."/>
            <person name="Papp V."/>
            <person name="Albert L."/>
            <person name="Andreopoulos W."/>
            <person name="Angelini C."/>
            <person name="Antonin V."/>
            <person name="Barry K.W."/>
            <person name="Bougher N.L."/>
            <person name="Buchanan P."/>
            <person name="Buyck B."/>
            <person name="Bense V."/>
            <person name="Catcheside P."/>
            <person name="Chovatia M."/>
            <person name="Cooper J."/>
            <person name="Damon W."/>
            <person name="Desjardin D."/>
            <person name="Finy P."/>
            <person name="Geml J."/>
            <person name="Haridas S."/>
            <person name="Hughes K."/>
            <person name="Justo A."/>
            <person name="Karasinski D."/>
            <person name="Kautmanova I."/>
            <person name="Kiss B."/>
            <person name="Kocsube S."/>
            <person name="Kotiranta H."/>
            <person name="LaButti K.M."/>
            <person name="Lechner B.E."/>
            <person name="Liimatainen K."/>
            <person name="Lipzen A."/>
            <person name="Lukacs Z."/>
            <person name="Mihaltcheva S."/>
            <person name="Morgado L.N."/>
            <person name="Niskanen T."/>
            <person name="Noordeloos M.E."/>
            <person name="Ohm R.A."/>
            <person name="Ortiz-Santana B."/>
            <person name="Ovrebo C."/>
            <person name="Racz N."/>
            <person name="Riley R."/>
            <person name="Savchenko A."/>
            <person name="Shiryaev A."/>
            <person name="Soop K."/>
            <person name="Spirin V."/>
            <person name="Szebenyi C."/>
            <person name="Tomsovsky M."/>
            <person name="Tulloss R.E."/>
            <person name="Uehling J."/>
            <person name="Grigoriev I.V."/>
            <person name="Vagvolgyi C."/>
            <person name="Papp T."/>
            <person name="Martin F.M."/>
            <person name="Miettinen O."/>
            <person name="Hibbett D.S."/>
            <person name="Nagy L.G."/>
        </authorList>
    </citation>
    <scope>NUCLEOTIDE SEQUENCE [LARGE SCALE GENOMIC DNA]</scope>
    <source>
        <strain evidence="1 2">NL-1719</strain>
    </source>
</reference>
<accession>A0ACD3B3W5</accession>
<proteinExistence type="predicted"/>